<dbReference type="SUPFAM" id="SSF56112">
    <property type="entry name" value="Protein kinase-like (PK-like)"/>
    <property type="match status" value="1"/>
</dbReference>
<keyword evidence="12" id="KW-1185">Reference proteome</keyword>
<evidence type="ECO:0000259" key="10">
    <source>
        <dbReference type="PROSITE" id="PS50011"/>
    </source>
</evidence>
<evidence type="ECO:0000313" key="12">
    <source>
        <dbReference type="Proteomes" id="UP001501442"/>
    </source>
</evidence>
<keyword evidence="9" id="KW-0812">Transmembrane</keyword>
<dbReference type="InterPro" id="IPR008271">
    <property type="entry name" value="Ser/Thr_kinase_AS"/>
</dbReference>
<evidence type="ECO:0000256" key="8">
    <source>
        <dbReference type="SAM" id="MobiDB-lite"/>
    </source>
</evidence>
<feature type="transmembrane region" description="Helical" evidence="9">
    <location>
        <begin position="367"/>
        <end position="398"/>
    </location>
</feature>
<dbReference type="InterPro" id="IPR000719">
    <property type="entry name" value="Prot_kinase_dom"/>
</dbReference>
<keyword evidence="9" id="KW-1133">Transmembrane helix</keyword>
<dbReference type="InterPro" id="IPR050660">
    <property type="entry name" value="NEK_Ser/Thr_kinase"/>
</dbReference>
<dbReference type="EMBL" id="BAABHK010000017">
    <property type="protein sequence ID" value="GAA4636162.1"/>
    <property type="molecule type" value="Genomic_DNA"/>
</dbReference>
<dbReference type="Gene3D" id="3.30.200.20">
    <property type="entry name" value="Phosphorylase Kinase, domain 1"/>
    <property type="match status" value="1"/>
</dbReference>
<dbReference type="InterPro" id="IPR017441">
    <property type="entry name" value="Protein_kinase_ATP_BS"/>
</dbReference>
<protein>
    <recommendedName>
        <fullName evidence="2">non-specific serine/threonine protein kinase</fullName>
        <ecNumber evidence="2">2.7.11.1</ecNumber>
    </recommendedName>
</protein>
<dbReference type="PROSITE" id="PS50011">
    <property type="entry name" value="PROTEIN_KINASE_DOM"/>
    <property type="match status" value="1"/>
</dbReference>
<sequence length="556" mass="56887">MPVEDAEVQKVGPYRLVATLGEGGMGVVHRGVDDAGREVAVKVVRAEYAEDATFRRRLAREVDTMRRVRSPYVAEVLDADVAAERPYIVTRFIDGHPLDGVVRAAGPLSGGPLARVAVGLAEALTAIHEAGIVHRDLKPNNVMMVDGAPVVIDFGIAHAMDATRLTQTGMVVGTPGYLGPEVIDGKPPGPAVDVYGWAGTVAFAATGRAPFGGGSLEAVVARILSGNPDLTGVPPSLESLLRAGLSRDPEDRPSAAQLVDRVRALDLGAPPTIAPTALGPAVAPPASTGVPHPAAAGTPPSPAGTASGPGTASGTGTASGPGTGSGPGTPAGAGTASRHTGSAAGVPPSPPPGPATPPRVALGWYKLIAYLAIVMAVAACAVAPVVGLPAVVAAIWYLRAGDIAVRSRRVPVRGAEDLVIVPFRVPGSLGRSTWALVPALLYSTLAATVAGLALIVWTAVHKEQWPDAVTRWSAAAFAWVALAGPGVMAPRRQLVRLLSAVAQSRRHAALTGLSLAVAAALALAAGWAFRPRWWPIGDRADILVQLTHRISELVSR</sequence>
<gene>
    <name evidence="11" type="ORF">GCM10023196_084820</name>
</gene>
<evidence type="ECO:0000256" key="3">
    <source>
        <dbReference type="ARBA" id="ARBA00022679"/>
    </source>
</evidence>
<dbReference type="InterPro" id="IPR011009">
    <property type="entry name" value="Kinase-like_dom_sf"/>
</dbReference>
<keyword evidence="3" id="KW-0808">Transferase</keyword>
<feature type="binding site" evidence="7">
    <location>
        <position position="42"/>
    </location>
    <ligand>
        <name>ATP</name>
        <dbReference type="ChEBI" id="CHEBI:30616"/>
    </ligand>
</feature>
<dbReference type="RefSeq" id="WP_345439155.1">
    <property type="nucleotide sequence ID" value="NZ_BAABHK010000017.1"/>
</dbReference>
<feature type="compositionally biased region" description="Low complexity" evidence="8">
    <location>
        <begin position="332"/>
        <end position="346"/>
    </location>
</feature>
<organism evidence="11 12">
    <name type="scientific">Actinoallomurus vinaceus</name>
    <dbReference type="NCBI Taxonomy" id="1080074"/>
    <lineage>
        <taxon>Bacteria</taxon>
        <taxon>Bacillati</taxon>
        <taxon>Actinomycetota</taxon>
        <taxon>Actinomycetes</taxon>
        <taxon>Streptosporangiales</taxon>
        <taxon>Thermomonosporaceae</taxon>
        <taxon>Actinoallomurus</taxon>
    </lineage>
</organism>
<dbReference type="SMART" id="SM00220">
    <property type="entry name" value="S_TKc"/>
    <property type="match status" value="1"/>
</dbReference>
<evidence type="ECO:0000256" key="1">
    <source>
        <dbReference type="ARBA" id="ARBA00010886"/>
    </source>
</evidence>
<dbReference type="Pfam" id="PF00069">
    <property type="entry name" value="Pkinase"/>
    <property type="match status" value="1"/>
</dbReference>
<dbReference type="PANTHER" id="PTHR43671:SF13">
    <property type="entry name" value="SERINE_THREONINE-PROTEIN KINASE NEK2"/>
    <property type="match status" value="1"/>
</dbReference>
<keyword evidence="6 7" id="KW-0067">ATP-binding</keyword>
<evidence type="ECO:0000313" key="11">
    <source>
        <dbReference type="EMBL" id="GAA4636162.1"/>
    </source>
</evidence>
<dbReference type="Proteomes" id="UP001501442">
    <property type="component" value="Unassembled WGS sequence"/>
</dbReference>
<dbReference type="CDD" id="cd14014">
    <property type="entry name" value="STKc_PknB_like"/>
    <property type="match status" value="1"/>
</dbReference>
<dbReference type="PROSITE" id="PS00108">
    <property type="entry name" value="PROTEIN_KINASE_ST"/>
    <property type="match status" value="1"/>
</dbReference>
<keyword evidence="9" id="KW-0472">Membrane</keyword>
<reference evidence="12" key="1">
    <citation type="journal article" date="2019" name="Int. J. Syst. Evol. Microbiol.">
        <title>The Global Catalogue of Microorganisms (GCM) 10K type strain sequencing project: providing services to taxonomists for standard genome sequencing and annotation.</title>
        <authorList>
            <consortium name="The Broad Institute Genomics Platform"/>
            <consortium name="The Broad Institute Genome Sequencing Center for Infectious Disease"/>
            <person name="Wu L."/>
            <person name="Ma J."/>
        </authorList>
    </citation>
    <scope>NUCLEOTIDE SEQUENCE [LARGE SCALE GENOMIC DNA]</scope>
    <source>
        <strain evidence="12">JCM 17939</strain>
    </source>
</reference>
<comment type="similarity">
    <text evidence="1">Belongs to the protein kinase superfamily. NEK Ser/Thr protein kinase family. NIMA subfamily.</text>
</comment>
<feature type="transmembrane region" description="Helical" evidence="9">
    <location>
        <begin position="434"/>
        <end position="460"/>
    </location>
</feature>
<feature type="compositionally biased region" description="Low complexity" evidence="8">
    <location>
        <begin position="293"/>
        <end position="310"/>
    </location>
</feature>
<proteinExistence type="inferred from homology"/>
<comment type="caution">
    <text evidence="11">The sequence shown here is derived from an EMBL/GenBank/DDBJ whole genome shotgun (WGS) entry which is preliminary data.</text>
</comment>
<dbReference type="PROSITE" id="PS00107">
    <property type="entry name" value="PROTEIN_KINASE_ATP"/>
    <property type="match status" value="1"/>
</dbReference>
<evidence type="ECO:0000256" key="7">
    <source>
        <dbReference type="PROSITE-ProRule" id="PRU10141"/>
    </source>
</evidence>
<evidence type="ECO:0000256" key="9">
    <source>
        <dbReference type="SAM" id="Phobius"/>
    </source>
</evidence>
<evidence type="ECO:0000256" key="4">
    <source>
        <dbReference type="ARBA" id="ARBA00022741"/>
    </source>
</evidence>
<evidence type="ECO:0000256" key="2">
    <source>
        <dbReference type="ARBA" id="ARBA00012513"/>
    </source>
</evidence>
<feature type="transmembrane region" description="Helical" evidence="9">
    <location>
        <begin position="510"/>
        <end position="529"/>
    </location>
</feature>
<evidence type="ECO:0000256" key="5">
    <source>
        <dbReference type="ARBA" id="ARBA00022777"/>
    </source>
</evidence>
<feature type="compositionally biased region" description="Gly residues" evidence="8">
    <location>
        <begin position="311"/>
        <end position="331"/>
    </location>
</feature>
<dbReference type="Gene3D" id="1.10.510.10">
    <property type="entry name" value="Transferase(Phosphotransferase) domain 1"/>
    <property type="match status" value="1"/>
</dbReference>
<keyword evidence="4 7" id="KW-0547">Nucleotide-binding</keyword>
<name>A0ABP8UNS1_9ACTN</name>
<feature type="transmembrane region" description="Helical" evidence="9">
    <location>
        <begin position="472"/>
        <end position="489"/>
    </location>
</feature>
<accession>A0ABP8UNS1</accession>
<feature type="region of interest" description="Disordered" evidence="8">
    <location>
        <begin position="276"/>
        <end position="354"/>
    </location>
</feature>
<dbReference type="EC" id="2.7.11.1" evidence="2"/>
<feature type="domain" description="Protein kinase" evidence="10">
    <location>
        <begin position="14"/>
        <end position="273"/>
    </location>
</feature>
<evidence type="ECO:0000256" key="6">
    <source>
        <dbReference type="ARBA" id="ARBA00022840"/>
    </source>
</evidence>
<keyword evidence="5" id="KW-0418">Kinase</keyword>
<dbReference type="PANTHER" id="PTHR43671">
    <property type="entry name" value="SERINE/THREONINE-PROTEIN KINASE NEK"/>
    <property type="match status" value="1"/>
</dbReference>